<evidence type="ECO:0000313" key="3">
    <source>
        <dbReference type="EMBL" id="GIX85997.1"/>
    </source>
</evidence>
<organism evidence="3 4">
    <name type="scientific">Caerostris extrusa</name>
    <name type="common">Bark spider</name>
    <name type="synonym">Caerostris bankana</name>
    <dbReference type="NCBI Taxonomy" id="172846"/>
    <lineage>
        <taxon>Eukaryota</taxon>
        <taxon>Metazoa</taxon>
        <taxon>Ecdysozoa</taxon>
        <taxon>Arthropoda</taxon>
        <taxon>Chelicerata</taxon>
        <taxon>Arachnida</taxon>
        <taxon>Araneae</taxon>
        <taxon>Araneomorphae</taxon>
        <taxon>Entelegynae</taxon>
        <taxon>Araneoidea</taxon>
        <taxon>Araneidae</taxon>
        <taxon>Caerostris</taxon>
    </lineage>
</organism>
<dbReference type="AlphaFoldDB" id="A0AAV4NMH1"/>
<keyword evidence="1" id="KW-0880">Kelch repeat</keyword>
<reference evidence="3 4" key="1">
    <citation type="submission" date="2021-06" db="EMBL/GenBank/DDBJ databases">
        <title>Caerostris extrusa draft genome.</title>
        <authorList>
            <person name="Kono N."/>
            <person name="Arakawa K."/>
        </authorList>
    </citation>
    <scope>NUCLEOTIDE SEQUENCE [LARGE SCALE GENOMIC DNA]</scope>
</reference>
<feature type="compositionally biased region" description="Basic and acidic residues" evidence="2">
    <location>
        <begin position="258"/>
        <end position="289"/>
    </location>
</feature>
<name>A0AAV4NMH1_CAEEX</name>
<gene>
    <name evidence="3" type="ORF">CEXT_283761</name>
</gene>
<dbReference type="Pfam" id="PF01344">
    <property type="entry name" value="Kelch_1"/>
    <property type="match status" value="1"/>
</dbReference>
<dbReference type="InterPro" id="IPR006652">
    <property type="entry name" value="Kelch_1"/>
</dbReference>
<feature type="compositionally biased region" description="Low complexity" evidence="2">
    <location>
        <begin position="199"/>
        <end position="208"/>
    </location>
</feature>
<dbReference type="EMBL" id="BPLR01003561">
    <property type="protein sequence ID" value="GIX85997.1"/>
    <property type="molecule type" value="Genomic_DNA"/>
</dbReference>
<evidence type="ECO:0000313" key="4">
    <source>
        <dbReference type="Proteomes" id="UP001054945"/>
    </source>
</evidence>
<keyword evidence="4" id="KW-1185">Reference proteome</keyword>
<feature type="region of interest" description="Disordered" evidence="2">
    <location>
        <begin position="199"/>
        <end position="339"/>
    </location>
</feature>
<dbReference type="SUPFAM" id="SSF117281">
    <property type="entry name" value="Kelch motif"/>
    <property type="match status" value="1"/>
</dbReference>
<sequence length="339" mass="38014">MNTPRSGVKTVAFRGYLFAIGGFNGSNRLATGQYKRLMLSIAIRTIRGPVQHEQLVHWKAKRPYNKTVFTRILLYVSYSRSLFYVRSGEIRQSDEDVDIRSPHAGTAQQFRDGRHQRPPLRHRRLQWYGAVDHCQRRLYEPVTNSWNTVTDLNLNRSALAACKVSNISTAHEYSFIGMYTQIAIAVLFRRHVVRELHNPGAAGPVPAGSGSGSHQLQHPAHGAVQPDNRAAAGWPQAQVLHPGCGQCPGRSDQGQDGGPHHPGTEDPHPRQELRGHQGHDQDRGSQEHRTRSRPGAHGTGHRQEGHRGRGFDPHGGKHFSHRGRDGRRDEGKKKNLKRK</sequence>
<evidence type="ECO:0000256" key="1">
    <source>
        <dbReference type="ARBA" id="ARBA00022441"/>
    </source>
</evidence>
<feature type="compositionally biased region" description="Basic and acidic residues" evidence="2">
    <location>
        <begin position="322"/>
        <end position="333"/>
    </location>
</feature>
<evidence type="ECO:0000256" key="2">
    <source>
        <dbReference type="SAM" id="MobiDB-lite"/>
    </source>
</evidence>
<accession>A0AAV4NMH1</accession>
<feature type="compositionally biased region" description="Basic and acidic residues" evidence="2">
    <location>
        <begin position="301"/>
        <end position="315"/>
    </location>
</feature>
<dbReference type="Proteomes" id="UP001054945">
    <property type="component" value="Unassembled WGS sequence"/>
</dbReference>
<dbReference type="InterPro" id="IPR015915">
    <property type="entry name" value="Kelch-typ_b-propeller"/>
</dbReference>
<protein>
    <submittedName>
        <fullName evidence="3">Uncharacterized protein</fullName>
    </submittedName>
</protein>
<comment type="caution">
    <text evidence="3">The sequence shown here is derived from an EMBL/GenBank/DDBJ whole genome shotgun (WGS) entry which is preliminary data.</text>
</comment>
<proteinExistence type="predicted"/>